<dbReference type="Gene3D" id="2.40.50.140">
    <property type="entry name" value="Nucleic acid-binding proteins"/>
    <property type="match status" value="1"/>
</dbReference>
<dbReference type="AlphaFoldDB" id="A0A9D3UXL9"/>
<proteinExistence type="predicted"/>
<accession>A0A9D3UXL9</accession>
<dbReference type="InterPro" id="IPR012340">
    <property type="entry name" value="NA-bd_OB-fold"/>
</dbReference>
<evidence type="ECO:0000313" key="3">
    <source>
        <dbReference type="Proteomes" id="UP000828251"/>
    </source>
</evidence>
<gene>
    <name evidence="2" type="ORF">J1N35_029442</name>
</gene>
<evidence type="ECO:0000313" key="2">
    <source>
        <dbReference type="EMBL" id="KAH1064455.1"/>
    </source>
</evidence>
<dbReference type="Proteomes" id="UP000828251">
    <property type="component" value="Unassembled WGS sequence"/>
</dbReference>
<organism evidence="2 3">
    <name type="scientific">Gossypium stocksii</name>
    <dbReference type="NCBI Taxonomy" id="47602"/>
    <lineage>
        <taxon>Eukaryota</taxon>
        <taxon>Viridiplantae</taxon>
        <taxon>Streptophyta</taxon>
        <taxon>Embryophyta</taxon>
        <taxon>Tracheophyta</taxon>
        <taxon>Spermatophyta</taxon>
        <taxon>Magnoliopsida</taxon>
        <taxon>eudicotyledons</taxon>
        <taxon>Gunneridae</taxon>
        <taxon>Pentapetalae</taxon>
        <taxon>rosids</taxon>
        <taxon>malvids</taxon>
        <taxon>Malvales</taxon>
        <taxon>Malvaceae</taxon>
        <taxon>Malvoideae</taxon>
        <taxon>Gossypium</taxon>
    </lineage>
</organism>
<sequence length="311" mass="34850">MRVEPSLGEKDKSGYSNRAMKDVSNMGFSVAELGLENMKGVQDEQREIEEGVDLVVDLDFQMGNSKKSGGGTRLQVLLIAKKKKRDRALRKQKGKGIVCREEVVVNASISDSDIINRKRVILKEARNAWEVGKKLGLNVRGDEREVVDEIMKLEQRVDLCFIQEPKPVMGNSGGAITIWDMFRFQAGQCMKTAYFWKAIGGFGLRNVTLALENEAGCGGVLRDDKEVVCMLLSRKTGDSKSEMTEIFGRVRRRMDVDCGTNQLAQFQFKDIRKQSNGMVNALAKAGRNARGIITARHRGGGHKRLYRKIDF</sequence>
<name>A0A9D3UXL9_9ROSI</name>
<reference evidence="2 3" key="1">
    <citation type="journal article" date="2021" name="Plant Biotechnol. J.">
        <title>Multi-omics assisted identification of the key and species-specific regulatory components of drought-tolerant mechanisms in Gossypium stocksii.</title>
        <authorList>
            <person name="Yu D."/>
            <person name="Ke L."/>
            <person name="Zhang D."/>
            <person name="Wu Y."/>
            <person name="Sun Y."/>
            <person name="Mei J."/>
            <person name="Sun J."/>
            <person name="Sun Y."/>
        </authorList>
    </citation>
    <scope>NUCLEOTIDE SEQUENCE [LARGE SCALE GENOMIC DNA]</scope>
    <source>
        <strain evidence="3">cv. E1</strain>
        <tissue evidence="2">Leaf</tissue>
    </source>
</reference>
<dbReference type="Pfam" id="PF00181">
    <property type="entry name" value="Ribosomal_L2_N"/>
    <property type="match status" value="1"/>
</dbReference>
<feature type="domain" description="Large ribosomal subunit protein uL2 RNA-binding" evidence="1">
    <location>
        <begin position="283"/>
        <end position="311"/>
    </location>
</feature>
<comment type="caution">
    <text evidence="2">The sequence shown here is derived from an EMBL/GenBank/DDBJ whole genome shotgun (WGS) entry which is preliminary data.</text>
</comment>
<dbReference type="InterPro" id="IPR022666">
    <property type="entry name" value="Ribosomal_uL2_RNA-bd_dom"/>
</dbReference>
<dbReference type="EMBL" id="JAIQCV010000009">
    <property type="protein sequence ID" value="KAH1064455.1"/>
    <property type="molecule type" value="Genomic_DNA"/>
</dbReference>
<dbReference type="SUPFAM" id="SSF50249">
    <property type="entry name" value="Nucleic acid-binding proteins"/>
    <property type="match status" value="1"/>
</dbReference>
<dbReference type="OrthoDB" id="268576at2759"/>
<evidence type="ECO:0000259" key="1">
    <source>
        <dbReference type="Pfam" id="PF00181"/>
    </source>
</evidence>
<protein>
    <recommendedName>
        <fullName evidence="1">Large ribosomal subunit protein uL2 RNA-binding domain-containing protein</fullName>
    </recommendedName>
</protein>
<keyword evidence="3" id="KW-1185">Reference proteome</keyword>